<proteinExistence type="predicted"/>
<keyword evidence="8" id="KW-1185">Reference proteome</keyword>
<keyword evidence="4" id="KW-0804">Transcription</keyword>
<evidence type="ECO:0000256" key="5">
    <source>
        <dbReference type="SAM" id="Coils"/>
    </source>
</evidence>
<dbReference type="PANTHER" id="PTHR30204:SF69">
    <property type="entry name" value="MERR-FAMILY TRANSCRIPTIONAL REGULATOR"/>
    <property type="match status" value="1"/>
</dbReference>
<dbReference type="OrthoDB" id="9773308at2"/>
<keyword evidence="5" id="KW-0175">Coiled coil</keyword>
<dbReference type="InterPro" id="IPR009061">
    <property type="entry name" value="DNA-bd_dom_put_sf"/>
</dbReference>
<dbReference type="GO" id="GO:0003677">
    <property type="term" value="F:DNA binding"/>
    <property type="evidence" value="ECO:0007669"/>
    <property type="project" value="UniProtKB-KW"/>
</dbReference>
<evidence type="ECO:0000256" key="1">
    <source>
        <dbReference type="ARBA" id="ARBA00022491"/>
    </source>
</evidence>
<feature type="coiled-coil region" evidence="5">
    <location>
        <begin position="82"/>
        <end position="116"/>
    </location>
</feature>
<dbReference type="SUPFAM" id="SSF46955">
    <property type="entry name" value="Putative DNA-binding domain"/>
    <property type="match status" value="1"/>
</dbReference>
<dbReference type="Gene3D" id="3.20.80.10">
    <property type="entry name" value="Regulatory factor, effector binding domain"/>
    <property type="match status" value="1"/>
</dbReference>
<dbReference type="SMART" id="SM00422">
    <property type="entry name" value="HTH_MERR"/>
    <property type="match status" value="1"/>
</dbReference>
<dbReference type="SMART" id="SM00871">
    <property type="entry name" value="AraC_E_bind"/>
    <property type="match status" value="1"/>
</dbReference>
<dbReference type="PROSITE" id="PS50937">
    <property type="entry name" value="HTH_MERR_2"/>
    <property type="match status" value="1"/>
</dbReference>
<dbReference type="Gene3D" id="1.10.1660.10">
    <property type="match status" value="1"/>
</dbReference>
<dbReference type="RefSeq" id="WP_138190199.1">
    <property type="nucleotide sequence ID" value="NZ_VBWP01000002.1"/>
</dbReference>
<dbReference type="InterPro" id="IPR029442">
    <property type="entry name" value="GyrI-like"/>
</dbReference>
<organism evidence="7 8">
    <name type="scientific">Culicoidibacter larvae</name>
    <dbReference type="NCBI Taxonomy" id="2579976"/>
    <lineage>
        <taxon>Bacteria</taxon>
        <taxon>Bacillati</taxon>
        <taxon>Bacillota</taxon>
        <taxon>Culicoidibacteria</taxon>
        <taxon>Culicoidibacterales</taxon>
        <taxon>Culicoidibacteraceae</taxon>
        <taxon>Culicoidibacter</taxon>
    </lineage>
</organism>
<feature type="domain" description="HTH merR-type" evidence="6">
    <location>
        <begin position="1"/>
        <end position="71"/>
    </location>
</feature>
<evidence type="ECO:0000259" key="6">
    <source>
        <dbReference type="PROSITE" id="PS50937"/>
    </source>
</evidence>
<dbReference type="AlphaFoldDB" id="A0A5R8QF13"/>
<evidence type="ECO:0000313" key="8">
    <source>
        <dbReference type="Proteomes" id="UP000306912"/>
    </source>
</evidence>
<dbReference type="InParanoid" id="A0A5R8QF13"/>
<evidence type="ECO:0000256" key="4">
    <source>
        <dbReference type="ARBA" id="ARBA00023163"/>
    </source>
</evidence>
<keyword evidence="3" id="KW-0238">DNA-binding</keyword>
<dbReference type="InterPro" id="IPR011256">
    <property type="entry name" value="Reg_factor_effector_dom_sf"/>
</dbReference>
<dbReference type="PROSITE" id="PS00552">
    <property type="entry name" value="HTH_MERR_1"/>
    <property type="match status" value="1"/>
</dbReference>
<keyword evidence="1" id="KW-0678">Repressor</keyword>
<protein>
    <submittedName>
        <fullName evidence="7">MerR family transcriptional regulator</fullName>
    </submittedName>
</protein>
<dbReference type="GO" id="GO:0003700">
    <property type="term" value="F:DNA-binding transcription factor activity"/>
    <property type="evidence" value="ECO:0007669"/>
    <property type="project" value="InterPro"/>
</dbReference>
<dbReference type="Pfam" id="PF06445">
    <property type="entry name" value="GyrI-like"/>
    <property type="match status" value="1"/>
</dbReference>
<evidence type="ECO:0000256" key="2">
    <source>
        <dbReference type="ARBA" id="ARBA00023015"/>
    </source>
</evidence>
<dbReference type="SUPFAM" id="SSF55136">
    <property type="entry name" value="Probable bacterial effector-binding domain"/>
    <property type="match status" value="1"/>
</dbReference>
<sequence>MYQIGEFSKITRLTIQTLRYYDNEGILTPSYRDQQSGYRFYNDEDFARAEMIIRLKQFDFSIAELKEVLVAIDSGEELQYFLDEKREQLNFEVERKQQLIREIEAQLGDKQDERRQTSYQINELDIPAMLIASVSYQGRYDEVGKHIGQLFKAVKGKAAGPVFICLHDDSYQEAANIEICAPISRELNDSKVTTRVLAGGSAISTMHYGGYDLLQFAYKALFTYIFEHNLIAQIPSREVYHRGPGMFFKGNPNNYQTEVIILVEREGANNNE</sequence>
<evidence type="ECO:0000313" key="7">
    <source>
        <dbReference type="EMBL" id="TLG76562.1"/>
    </source>
</evidence>
<dbReference type="EMBL" id="VBWP01000002">
    <property type="protein sequence ID" value="TLG76562.1"/>
    <property type="molecule type" value="Genomic_DNA"/>
</dbReference>
<accession>A0A5R8QF13</accession>
<dbReference type="PANTHER" id="PTHR30204">
    <property type="entry name" value="REDOX-CYCLING DRUG-SENSING TRANSCRIPTIONAL ACTIVATOR SOXR"/>
    <property type="match status" value="1"/>
</dbReference>
<dbReference type="InterPro" id="IPR000551">
    <property type="entry name" value="MerR-type_HTH_dom"/>
</dbReference>
<gene>
    <name evidence="7" type="ORF">FEZ08_02795</name>
</gene>
<reference evidence="7 8" key="1">
    <citation type="submission" date="2019-05" db="EMBL/GenBank/DDBJ databases">
        <title>Culicoidintestinum kansasii gen. nov., sp. nov. from the gastrointestinal tract of the biting midge, Culicoides sonorensis.</title>
        <authorList>
            <person name="Neupane S."/>
            <person name="Ghosh A."/>
            <person name="Gunther S."/>
            <person name="Martin K."/>
            <person name="Zurek L."/>
        </authorList>
    </citation>
    <scope>NUCLEOTIDE SEQUENCE [LARGE SCALE GENOMIC DNA]</scope>
    <source>
        <strain evidence="7 8">CS-1</strain>
    </source>
</reference>
<evidence type="ECO:0000256" key="3">
    <source>
        <dbReference type="ARBA" id="ARBA00023125"/>
    </source>
</evidence>
<name>A0A5R8QF13_9FIRM</name>
<dbReference type="InterPro" id="IPR010499">
    <property type="entry name" value="AraC_E-bd"/>
</dbReference>
<comment type="caution">
    <text evidence="7">The sequence shown here is derived from an EMBL/GenBank/DDBJ whole genome shotgun (WGS) entry which is preliminary data.</text>
</comment>
<dbReference type="FunCoup" id="A0A5R8QF13">
    <property type="interactions" value="11"/>
</dbReference>
<dbReference type="Proteomes" id="UP000306912">
    <property type="component" value="Unassembled WGS sequence"/>
</dbReference>
<dbReference type="Pfam" id="PF13411">
    <property type="entry name" value="MerR_1"/>
    <property type="match status" value="1"/>
</dbReference>
<dbReference type="InterPro" id="IPR047057">
    <property type="entry name" value="MerR_fam"/>
</dbReference>
<dbReference type="CDD" id="cd01107">
    <property type="entry name" value="HTH_BmrR"/>
    <property type="match status" value="1"/>
</dbReference>
<keyword evidence="2" id="KW-0805">Transcription regulation</keyword>